<sequence>MNSIKLEALQKPCPRCGNRFECGAAIHQCACFSIKLSLQTKEFIRENYDDCLCISCLNELNLQNPE</sequence>
<dbReference type="AlphaFoldDB" id="A0A396ZFD3"/>
<dbReference type="Pfam" id="PF14375">
    <property type="entry name" value="Cys_rich_CWC"/>
    <property type="match status" value="1"/>
</dbReference>
<proteinExistence type="predicted"/>
<dbReference type="RefSeq" id="WP_118967301.1">
    <property type="nucleotide sequence ID" value="NZ_QHCT01000001.1"/>
</dbReference>
<dbReference type="OrthoDB" id="331868at2"/>
<reference evidence="2" key="1">
    <citation type="submission" date="2018-05" db="EMBL/GenBank/DDBJ databases">
        <title>Leptospira yasudae sp. nov. and Leptospira stimsonii sp. nov., two pathogenic species of the genus Leptospira isolated from environmental sources.</title>
        <authorList>
            <person name="Casanovas-Massana A."/>
            <person name="Hamond C."/>
            <person name="Santos L.A."/>
            <person name="Hacker K.P."/>
            <person name="Balassiano I."/>
            <person name="Medeiros M.A."/>
            <person name="Reis M.G."/>
            <person name="Ko A.I."/>
            <person name="Wunder E.A."/>
        </authorList>
    </citation>
    <scope>NUCLEOTIDE SEQUENCE [LARGE SCALE GENOMIC DNA]</scope>
    <source>
        <strain evidence="2">Yale</strain>
    </source>
</reference>
<accession>A0A396ZFD3</accession>
<name>A0A396ZFD3_9LEPT</name>
<evidence type="ECO:0000313" key="1">
    <source>
        <dbReference type="EMBL" id="RHX92467.1"/>
    </source>
</evidence>
<evidence type="ECO:0008006" key="3">
    <source>
        <dbReference type="Google" id="ProtNLM"/>
    </source>
</evidence>
<organism evidence="1 2">
    <name type="scientific">Leptospira stimsonii</name>
    <dbReference type="NCBI Taxonomy" id="2202203"/>
    <lineage>
        <taxon>Bacteria</taxon>
        <taxon>Pseudomonadati</taxon>
        <taxon>Spirochaetota</taxon>
        <taxon>Spirochaetia</taxon>
        <taxon>Leptospirales</taxon>
        <taxon>Leptospiraceae</taxon>
        <taxon>Leptospira</taxon>
    </lineage>
</organism>
<protein>
    <recommendedName>
        <fullName evidence="3">Cysteine-rich CWC family protein</fullName>
    </recommendedName>
</protein>
<gene>
    <name evidence="1" type="ORF">DLM75_04570</name>
</gene>
<dbReference type="Proteomes" id="UP000265798">
    <property type="component" value="Unassembled WGS sequence"/>
</dbReference>
<dbReference type="InterPro" id="IPR032720">
    <property type="entry name" value="Cys_rich_CWC"/>
</dbReference>
<comment type="caution">
    <text evidence="1">The sequence shown here is derived from an EMBL/GenBank/DDBJ whole genome shotgun (WGS) entry which is preliminary data.</text>
</comment>
<evidence type="ECO:0000313" key="2">
    <source>
        <dbReference type="Proteomes" id="UP000265798"/>
    </source>
</evidence>
<dbReference type="EMBL" id="QHCT01000001">
    <property type="protein sequence ID" value="RHX92467.1"/>
    <property type="molecule type" value="Genomic_DNA"/>
</dbReference>